<reference evidence="1 2" key="1">
    <citation type="submission" date="2014-04" db="EMBL/GenBank/DDBJ databases">
        <authorList>
            <consortium name="DOE Joint Genome Institute"/>
            <person name="Kuo A."/>
            <person name="Tarkka M."/>
            <person name="Buscot F."/>
            <person name="Kohler A."/>
            <person name="Nagy L.G."/>
            <person name="Floudas D."/>
            <person name="Copeland A."/>
            <person name="Barry K.W."/>
            <person name="Cichocki N."/>
            <person name="Veneault-Fourrey C."/>
            <person name="LaButti K."/>
            <person name="Lindquist E.A."/>
            <person name="Lipzen A."/>
            <person name="Lundell T."/>
            <person name="Morin E."/>
            <person name="Murat C."/>
            <person name="Sun H."/>
            <person name="Tunlid A."/>
            <person name="Henrissat B."/>
            <person name="Grigoriev I.V."/>
            <person name="Hibbett D.S."/>
            <person name="Martin F."/>
            <person name="Nordberg H.P."/>
            <person name="Cantor M.N."/>
            <person name="Hua S.X."/>
        </authorList>
    </citation>
    <scope>NUCLEOTIDE SEQUENCE [LARGE SCALE GENOMIC DNA]</scope>
    <source>
        <strain evidence="1 2">F 1598</strain>
    </source>
</reference>
<accession>A0A0C3CA29</accession>
<dbReference type="HOGENOM" id="CLU_1816514_0_0_1"/>
<reference evidence="2" key="2">
    <citation type="submission" date="2015-01" db="EMBL/GenBank/DDBJ databases">
        <title>Evolutionary Origins and Diversification of the Mycorrhizal Mutualists.</title>
        <authorList>
            <consortium name="DOE Joint Genome Institute"/>
            <consortium name="Mycorrhizal Genomics Consortium"/>
            <person name="Kohler A."/>
            <person name="Kuo A."/>
            <person name="Nagy L.G."/>
            <person name="Floudas D."/>
            <person name="Copeland A."/>
            <person name="Barry K.W."/>
            <person name="Cichocki N."/>
            <person name="Veneault-Fourrey C."/>
            <person name="LaButti K."/>
            <person name="Lindquist E.A."/>
            <person name="Lipzen A."/>
            <person name="Lundell T."/>
            <person name="Morin E."/>
            <person name="Murat C."/>
            <person name="Riley R."/>
            <person name="Ohm R."/>
            <person name="Sun H."/>
            <person name="Tunlid A."/>
            <person name="Henrissat B."/>
            <person name="Grigoriev I.V."/>
            <person name="Hibbett D.S."/>
            <person name="Martin F."/>
        </authorList>
    </citation>
    <scope>NUCLEOTIDE SEQUENCE [LARGE SCALE GENOMIC DNA]</scope>
    <source>
        <strain evidence="2">F 1598</strain>
    </source>
</reference>
<sequence length="142" mass="16147">MATNFISERLSVFGSIPLVAICSINDICRICIGRCSGWHRQSLLGVMYQALIVRGYPCMLFKQGFSLGQLCVKLGSASPLFRWRAVKRISQFYVQMRFLCSKNSSTSEKHCHARRSVSLRRQVSLVVILRAQIRMKNNTVSE</sequence>
<proteinExistence type="predicted"/>
<evidence type="ECO:0000313" key="2">
    <source>
        <dbReference type="Proteomes" id="UP000054166"/>
    </source>
</evidence>
<gene>
    <name evidence="1" type="ORF">PILCRDRAFT_308274</name>
</gene>
<dbReference type="AlphaFoldDB" id="A0A0C3CA29"/>
<name>A0A0C3CA29_PILCF</name>
<keyword evidence="2" id="KW-1185">Reference proteome</keyword>
<organism evidence="1 2">
    <name type="scientific">Piloderma croceum (strain F 1598)</name>
    <dbReference type="NCBI Taxonomy" id="765440"/>
    <lineage>
        <taxon>Eukaryota</taxon>
        <taxon>Fungi</taxon>
        <taxon>Dikarya</taxon>
        <taxon>Basidiomycota</taxon>
        <taxon>Agaricomycotina</taxon>
        <taxon>Agaricomycetes</taxon>
        <taxon>Agaricomycetidae</taxon>
        <taxon>Atheliales</taxon>
        <taxon>Atheliaceae</taxon>
        <taxon>Piloderma</taxon>
    </lineage>
</organism>
<evidence type="ECO:0000313" key="1">
    <source>
        <dbReference type="EMBL" id="KIM86562.1"/>
    </source>
</evidence>
<dbReference type="EMBL" id="KN832981">
    <property type="protein sequence ID" value="KIM86562.1"/>
    <property type="molecule type" value="Genomic_DNA"/>
</dbReference>
<dbReference type="InParanoid" id="A0A0C3CA29"/>
<protein>
    <submittedName>
        <fullName evidence="1">Uncharacterized protein</fullName>
    </submittedName>
</protein>
<dbReference type="Proteomes" id="UP000054166">
    <property type="component" value="Unassembled WGS sequence"/>
</dbReference>